<keyword evidence="3" id="KW-1185">Reference proteome</keyword>
<feature type="compositionally biased region" description="Polar residues" evidence="1">
    <location>
        <begin position="83"/>
        <end position="92"/>
    </location>
</feature>
<dbReference type="EMBL" id="KN880437">
    <property type="protein sequence ID" value="KIY73231.1"/>
    <property type="molecule type" value="Genomic_DNA"/>
</dbReference>
<name>A0A0D7BUF4_9AGAR</name>
<feature type="compositionally biased region" description="Basic and acidic residues" evidence="1">
    <location>
        <begin position="118"/>
        <end position="127"/>
    </location>
</feature>
<accession>A0A0D7BUF4</accession>
<gene>
    <name evidence="2" type="ORF">CYLTODRAFT_406823</name>
</gene>
<dbReference type="AlphaFoldDB" id="A0A0D7BUF4"/>
<sequence length="182" mass="20568">MQRGPSKAQPPRYARTAGDGTWTVGILRATRQTDRGWKYLIEYAEKVKIEHYATELIEVAGGFADLKHPLPSASLRKPRSTHTRLTTGQLLNDQPPRTIGGSIPFDPQKDHHSRRRARPDVLQKNRPEGPSSKHPQSLIITIKPSLIRFERLPLRKFAGVYIAKQSKKEMVVPGIILIGRQQ</sequence>
<dbReference type="Proteomes" id="UP000054007">
    <property type="component" value="Unassembled WGS sequence"/>
</dbReference>
<proteinExistence type="predicted"/>
<protein>
    <submittedName>
        <fullName evidence="2">Uncharacterized protein</fullName>
    </submittedName>
</protein>
<evidence type="ECO:0000256" key="1">
    <source>
        <dbReference type="SAM" id="MobiDB-lite"/>
    </source>
</evidence>
<feature type="region of interest" description="Disordered" evidence="1">
    <location>
        <begin position="69"/>
        <end position="136"/>
    </location>
</feature>
<evidence type="ECO:0000313" key="3">
    <source>
        <dbReference type="Proteomes" id="UP000054007"/>
    </source>
</evidence>
<evidence type="ECO:0000313" key="2">
    <source>
        <dbReference type="EMBL" id="KIY73231.1"/>
    </source>
</evidence>
<reference evidence="2 3" key="1">
    <citation type="journal article" date="2015" name="Fungal Genet. Biol.">
        <title>Evolution of novel wood decay mechanisms in Agaricales revealed by the genome sequences of Fistulina hepatica and Cylindrobasidium torrendii.</title>
        <authorList>
            <person name="Floudas D."/>
            <person name="Held B.W."/>
            <person name="Riley R."/>
            <person name="Nagy L.G."/>
            <person name="Koehler G."/>
            <person name="Ransdell A.S."/>
            <person name="Younus H."/>
            <person name="Chow J."/>
            <person name="Chiniquy J."/>
            <person name="Lipzen A."/>
            <person name="Tritt A."/>
            <person name="Sun H."/>
            <person name="Haridas S."/>
            <person name="LaButti K."/>
            <person name="Ohm R.A."/>
            <person name="Kues U."/>
            <person name="Blanchette R.A."/>
            <person name="Grigoriev I.V."/>
            <person name="Minto R.E."/>
            <person name="Hibbett D.S."/>
        </authorList>
    </citation>
    <scope>NUCLEOTIDE SEQUENCE [LARGE SCALE GENOMIC DNA]</scope>
    <source>
        <strain evidence="2 3">FP15055 ss-10</strain>
    </source>
</reference>
<organism evidence="2 3">
    <name type="scientific">Cylindrobasidium torrendii FP15055 ss-10</name>
    <dbReference type="NCBI Taxonomy" id="1314674"/>
    <lineage>
        <taxon>Eukaryota</taxon>
        <taxon>Fungi</taxon>
        <taxon>Dikarya</taxon>
        <taxon>Basidiomycota</taxon>
        <taxon>Agaricomycotina</taxon>
        <taxon>Agaricomycetes</taxon>
        <taxon>Agaricomycetidae</taxon>
        <taxon>Agaricales</taxon>
        <taxon>Marasmiineae</taxon>
        <taxon>Physalacriaceae</taxon>
        <taxon>Cylindrobasidium</taxon>
    </lineage>
</organism>